<dbReference type="SMART" id="SM00935">
    <property type="entry name" value="OmpH"/>
    <property type="match status" value="1"/>
</dbReference>
<evidence type="ECO:0000256" key="2">
    <source>
        <dbReference type="SAM" id="SignalP"/>
    </source>
</evidence>
<dbReference type="Pfam" id="PF03938">
    <property type="entry name" value="OmpH"/>
    <property type="match status" value="1"/>
</dbReference>
<evidence type="ECO:0000313" key="4">
    <source>
        <dbReference type="Proteomes" id="UP000320176"/>
    </source>
</evidence>
<keyword evidence="1" id="KW-0175">Coiled coil</keyword>
<feature type="coiled-coil region" evidence="1">
    <location>
        <begin position="60"/>
        <end position="122"/>
    </location>
</feature>
<dbReference type="InterPro" id="IPR005632">
    <property type="entry name" value="Chaperone_Skp"/>
</dbReference>
<dbReference type="GO" id="GO:0051082">
    <property type="term" value="F:unfolded protein binding"/>
    <property type="evidence" value="ECO:0007669"/>
    <property type="project" value="InterPro"/>
</dbReference>
<feature type="signal peptide" evidence="2">
    <location>
        <begin position="1"/>
        <end position="25"/>
    </location>
</feature>
<evidence type="ECO:0000313" key="3">
    <source>
        <dbReference type="EMBL" id="TWT87932.1"/>
    </source>
</evidence>
<accession>A0A5C5ZKJ4</accession>
<dbReference type="SUPFAM" id="SSF111384">
    <property type="entry name" value="OmpH-like"/>
    <property type="match status" value="1"/>
</dbReference>
<protein>
    <submittedName>
        <fullName evidence="3">Outer membrane protein (OmpH-like)</fullName>
    </submittedName>
</protein>
<dbReference type="InterPro" id="IPR024930">
    <property type="entry name" value="Skp_dom_sf"/>
</dbReference>
<evidence type="ECO:0000256" key="1">
    <source>
        <dbReference type="SAM" id="Coils"/>
    </source>
</evidence>
<comment type="caution">
    <text evidence="3">The sequence shown here is derived from an EMBL/GenBank/DDBJ whole genome shotgun (WGS) entry which is preliminary data.</text>
</comment>
<organism evidence="3 4">
    <name type="scientific">Stieleria varia</name>
    <dbReference type="NCBI Taxonomy" id="2528005"/>
    <lineage>
        <taxon>Bacteria</taxon>
        <taxon>Pseudomonadati</taxon>
        <taxon>Planctomycetota</taxon>
        <taxon>Planctomycetia</taxon>
        <taxon>Pirellulales</taxon>
        <taxon>Pirellulaceae</taxon>
        <taxon>Stieleria</taxon>
    </lineage>
</organism>
<keyword evidence="2" id="KW-0732">Signal</keyword>
<dbReference type="Gene3D" id="3.30.910.20">
    <property type="entry name" value="Skp domain"/>
    <property type="match status" value="1"/>
</dbReference>
<gene>
    <name evidence="3" type="ORF">Pla52n_69630</name>
</gene>
<feature type="chain" id="PRO_5022888548" evidence="2">
    <location>
        <begin position="26"/>
        <end position="208"/>
    </location>
</feature>
<reference evidence="3 4" key="1">
    <citation type="submission" date="2019-02" db="EMBL/GenBank/DDBJ databases">
        <title>Deep-cultivation of Planctomycetes and their phenomic and genomic characterization uncovers novel biology.</title>
        <authorList>
            <person name="Wiegand S."/>
            <person name="Jogler M."/>
            <person name="Boedeker C."/>
            <person name="Pinto D."/>
            <person name="Vollmers J."/>
            <person name="Rivas-Marin E."/>
            <person name="Kohn T."/>
            <person name="Peeters S.H."/>
            <person name="Heuer A."/>
            <person name="Rast P."/>
            <person name="Oberbeckmann S."/>
            <person name="Bunk B."/>
            <person name="Jeske O."/>
            <person name="Meyerdierks A."/>
            <person name="Storesund J.E."/>
            <person name="Kallscheuer N."/>
            <person name="Luecker S."/>
            <person name="Lage O.M."/>
            <person name="Pohl T."/>
            <person name="Merkel B.J."/>
            <person name="Hornburger P."/>
            <person name="Mueller R.-W."/>
            <person name="Bruemmer F."/>
            <person name="Labrenz M."/>
            <person name="Spormann A.M."/>
            <person name="Op Den Camp H."/>
            <person name="Overmann J."/>
            <person name="Amann R."/>
            <person name="Jetten M.S.M."/>
            <person name="Mascher T."/>
            <person name="Medema M.H."/>
            <person name="Devos D.P."/>
            <person name="Kaster A.-K."/>
            <person name="Ovreas L."/>
            <person name="Rohde M."/>
            <person name="Galperin M.Y."/>
            <person name="Jogler C."/>
        </authorList>
    </citation>
    <scope>NUCLEOTIDE SEQUENCE [LARGE SCALE GENOMIC DNA]</scope>
    <source>
        <strain evidence="3 4">Pla52n</strain>
    </source>
</reference>
<keyword evidence="4" id="KW-1185">Reference proteome</keyword>
<sequence length="208" mass="22617" precursor="true">MRMIRNLVVGVVVAATAIVSTTAQAQEPAAGHRIAVVDVAYIFKNHPGIKAQVAAVEGDLKAYDAELKTKRDALKSAAEKLKTFKVGTPDYTAQEEAVADMDSKLRLEMARKRKELADAEAKIYFENYQKIAAGVKFLAEHYKINLVLRYNSESMEQESGESVIRGVMKNIVYHDNALDMTPGVMQYLDKALPAAASTAGVGGAGINR</sequence>
<name>A0A5C5ZKJ4_9BACT</name>
<dbReference type="AlphaFoldDB" id="A0A5C5ZKJ4"/>
<dbReference type="Proteomes" id="UP000320176">
    <property type="component" value="Unassembled WGS sequence"/>
</dbReference>
<dbReference type="EMBL" id="SJPN01000030">
    <property type="protein sequence ID" value="TWT87932.1"/>
    <property type="molecule type" value="Genomic_DNA"/>
</dbReference>
<proteinExistence type="predicted"/>